<keyword evidence="4" id="KW-1185">Reference proteome</keyword>
<evidence type="ECO:0000313" key="4">
    <source>
        <dbReference type="Proteomes" id="UP000199520"/>
    </source>
</evidence>
<proteinExistence type="predicted"/>
<feature type="transmembrane region" description="Helical" evidence="1">
    <location>
        <begin position="189"/>
        <end position="210"/>
    </location>
</feature>
<evidence type="ECO:0000313" key="3">
    <source>
        <dbReference type="EMBL" id="SFL98111.1"/>
    </source>
</evidence>
<feature type="domain" description="Zinc-ribbon" evidence="2">
    <location>
        <begin position="2"/>
        <end position="24"/>
    </location>
</feature>
<keyword evidence="1" id="KW-0812">Transmembrane</keyword>
<keyword evidence="1" id="KW-1133">Transmembrane helix</keyword>
<dbReference type="AlphaFoldDB" id="A0A1I4M4F3"/>
<dbReference type="RefSeq" id="WP_090939234.1">
    <property type="nucleotide sequence ID" value="NZ_FOTS01000029.1"/>
</dbReference>
<name>A0A1I4M4F3_9FIRM</name>
<evidence type="ECO:0000259" key="2">
    <source>
        <dbReference type="Pfam" id="PF13240"/>
    </source>
</evidence>
<gene>
    <name evidence="3" type="ORF">SAMN04490355_102967</name>
</gene>
<dbReference type="InterPro" id="IPR026870">
    <property type="entry name" value="Zinc_ribbon_dom"/>
</dbReference>
<accession>A0A1I4M4F3</accession>
<dbReference type="Proteomes" id="UP000199520">
    <property type="component" value="Unassembled WGS sequence"/>
</dbReference>
<dbReference type="OrthoDB" id="6691119at2"/>
<protein>
    <recommendedName>
        <fullName evidence="2">Zinc-ribbon domain-containing protein</fullName>
    </recommendedName>
</protein>
<dbReference type="STRING" id="1123291.SAMN04490355_102967"/>
<sequence>MFCHKCGNIITENAAFCQKCGTKLMDNNIVSQATDVPVSVVAQGDAGISRGGNELLKALIGKNSDYYLKQFDKIDRGEKSFNWYAFFFAPILLLYRKQFAYFAKMLLPGYALLFIQMLLAGYATATFSLELMGIIPFTGLIIVVYTIVMSILCGKGFNKHYKTQLQAAIAGKQLKIADESAIKKLKPSVLIPILFVTLSFVLSSALNVLVVNIATESLLSGYKEAVPEQATTAVPSQANKTPREVLYKGKTITNWIGARPRQKSLQDEFGALVATGKARGGDYRRYDGITFFINVQRDEIVSIGGTNLELFTVNGVSLDKDRAGLIRIFGNPQKEGQVMGGDDEGSYYMAYDYMGYSLAFYRSSRNGKVEWFEISNKKE</sequence>
<keyword evidence="1" id="KW-0472">Membrane</keyword>
<feature type="transmembrane region" description="Helical" evidence="1">
    <location>
        <begin position="131"/>
        <end position="152"/>
    </location>
</feature>
<dbReference type="EMBL" id="FOTS01000029">
    <property type="protein sequence ID" value="SFL98111.1"/>
    <property type="molecule type" value="Genomic_DNA"/>
</dbReference>
<evidence type="ECO:0000256" key="1">
    <source>
        <dbReference type="SAM" id="Phobius"/>
    </source>
</evidence>
<feature type="transmembrane region" description="Helical" evidence="1">
    <location>
        <begin position="107"/>
        <end position="125"/>
    </location>
</feature>
<organism evidence="3 4">
    <name type="scientific">Pelosinus propionicus DSM 13327</name>
    <dbReference type="NCBI Taxonomy" id="1123291"/>
    <lineage>
        <taxon>Bacteria</taxon>
        <taxon>Bacillati</taxon>
        <taxon>Bacillota</taxon>
        <taxon>Negativicutes</taxon>
        <taxon>Selenomonadales</taxon>
        <taxon>Sporomusaceae</taxon>
        <taxon>Pelosinus</taxon>
    </lineage>
</organism>
<reference evidence="4" key="1">
    <citation type="submission" date="2016-10" db="EMBL/GenBank/DDBJ databases">
        <authorList>
            <person name="Varghese N."/>
            <person name="Submissions S."/>
        </authorList>
    </citation>
    <scope>NUCLEOTIDE SEQUENCE [LARGE SCALE GENOMIC DNA]</scope>
    <source>
        <strain evidence="4">DSM 13327</strain>
    </source>
</reference>
<dbReference type="Pfam" id="PF13240">
    <property type="entry name" value="Zn_Ribbon_1"/>
    <property type="match status" value="1"/>
</dbReference>